<dbReference type="AlphaFoldDB" id="A0A1F6H112"/>
<evidence type="ECO:0000256" key="1">
    <source>
        <dbReference type="ARBA" id="ARBA00004680"/>
    </source>
</evidence>
<dbReference type="EMBL" id="MFNF01000008">
    <property type="protein sequence ID" value="OGH03980.1"/>
    <property type="molecule type" value="Genomic_DNA"/>
</dbReference>
<dbReference type="InterPro" id="IPR000652">
    <property type="entry name" value="Triosephosphate_isomerase"/>
</dbReference>
<gene>
    <name evidence="8" type="primary">tpiA</name>
    <name evidence="10" type="ORF">A2557_11180</name>
</gene>
<feature type="binding site" evidence="8">
    <location>
        <begin position="235"/>
        <end position="236"/>
    </location>
    <ligand>
        <name>substrate</name>
    </ligand>
</feature>
<dbReference type="PANTHER" id="PTHR21139:SF42">
    <property type="entry name" value="TRIOSEPHOSPHATE ISOMERASE"/>
    <property type="match status" value="1"/>
</dbReference>
<comment type="similarity">
    <text evidence="3 8 9">Belongs to the triosephosphate isomerase family.</text>
</comment>
<comment type="function">
    <text evidence="8">Involved in the gluconeogenesis. Catalyzes stereospecifically the conversion of dihydroxyacetone phosphate (DHAP) to D-glyceraldehyde-3-phosphate (G3P).</text>
</comment>
<comment type="subcellular location">
    <subcellularLocation>
        <location evidence="8 9">Cytoplasm</location>
    </subcellularLocation>
</comment>
<dbReference type="GO" id="GO:0006094">
    <property type="term" value="P:gluconeogenesis"/>
    <property type="evidence" value="ECO:0007669"/>
    <property type="project" value="UniProtKB-UniRule"/>
</dbReference>
<dbReference type="GO" id="GO:0046166">
    <property type="term" value="P:glyceraldehyde-3-phosphate biosynthetic process"/>
    <property type="evidence" value="ECO:0007669"/>
    <property type="project" value="TreeGrafter"/>
</dbReference>
<evidence type="ECO:0000256" key="9">
    <source>
        <dbReference type="RuleBase" id="RU363013"/>
    </source>
</evidence>
<comment type="caution">
    <text evidence="10">The sequence shown here is derived from an EMBL/GenBank/DDBJ whole genome shotgun (WGS) entry which is preliminary data.</text>
</comment>
<comment type="catalytic activity">
    <reaction evidence="8 9">
        <text>D-glyceraldehyde 3-phosphate = dihydroxyacetone phosphate</text>
        <dbReference type="Rhea" id="RHEA:18585"/>
        <dbReference type="ChEBI" id="CHEBI:57642"/>
        <dbReference type="ChEBI" id="CHEBI:59776"/>
        <dbReference type="EC" id="5.3.1.1"/>
    </reaction>
</comment>
<dbReference type="Proteomes" id="UP000177583">
    <property type="component" value="Unassembled WGS sequence"/>
</dbReference>
<comment type="pathway">
    <text evidence="1 8 9">Carbohydrate degradation; glycolysis; D-glyceraldehyde 3-phosphate from glycerone phosphate: step 1/1.</text>
</comment>
<name>A0A1F6H112_9PROT</name>
<feature type="binding site" evidence="8">
    <location>
        <begin position="10"/>
        <end position="12"/>
    </location>
    <ligand>
        <name>substrate</name>
    </ligand>
</feature>
<organism evidence="10 11">
    <name type="scientific">Candidatus Lambdaproteobacteria bacterium RIFOXYD2_FULL_56_26</name>
    <dbReference type="NCBI Taxonomy" id="1817773"/>
    <lineage>
        <taxon>Bacteria</taxon>
        <taxon>Pseudomonadati</taxon>
        <taxon>Pseudomonadota</taxon>
        <taxon>Candidatus Lambdaproteobacteria</taxon>
    </lineage>
</organism>
<reference evidence="10 11" key="1">
    <citation type="journal article" date="2016" name="Nat. Commun.">
        <title>Thousands of microbial genomes shed light on interconnected biogeochemical processes in an aquifer system.</title>
        <authorList>
            <person name="Anantharaman K."/>
            <person name="Brown C.T."/>
            <person name="Hug L.A."/>
            <person name="Sharon I."/>
            <person name="Castelle C.J."/>
            <person name="Probst A.J."/>
            <person name="Thomas B.C."/>
            <person name="Singh A."/>
            <person name="Wilkins M.J."/>
            <person name="Karaoz U."/>
            <person name="Brodie E.L."/>
            <person name="Williams K.H."/>
            <person name="Hubbard S.S."/>
            <person name="Banfield J.F."/>
        </authorList>
    </citation>
    <scope>NUCLEOTIDE SEQUENCE [LARGE SCALE GENOMIC DNA]</scope>
</reference>
<dbReference type="NCBIfam" id="TIGR00419">
    <property type="entry name" value="tim"/>
    <property type="match status" value="1"/>
</dbReference>
<dbReference type="InterPro" id="IPR022896">
    <property type="entry name" value="TrioseP_Isoase_bac/euk"/>
</dbReference>
<dbReference type="EC" id="5.3.1.1" evidence="8 9"/>
<dbReference type="Pfam" id="PF00121">
    <property type="entry name" value="TIM"/>
    <property type="match status" value="1"/>
</dbReference>
<dbReference type="GO" id="GO:0005829">
    <property type="term" value="C:cytosol"/>
    <property type="evidence" value="ECO:0007669"/>
    <property type="project" value="TreeGrafter"/>
</dbReference>
<feature type="active site" description="Electrophile" evidence="8">
    <location>
        <position position="96"/>
    </location>
</feature>
<evidence type="ECO:0000313" key="10">
    <source>
        <dbReference type="EMBL" id="OGH03980.1"/>
    </source>
</evidence>
<dbReference type="PROSITE" id="PS51440">
    <property type="entry name" value="TIM_2"/>
    <property type="match status" value="1"/>
</dbReference>
<dbReference type="InterPro" id="IPR035990">
    <property type="entry name" value="TIM_sf"/>
</dbReference>
<dbReference type="HAMAP" id="MF_00147_B">
    <property type="entry name" value="TIM_B"/>
    <property type="match status" value="1"/>
</dbReference>
<feature type="binding site" evidence="8">
    <location>
        <position position="214"/>
    </location>
    <ligand>
        <name>substrate</name>
    </ligand>
</feature>
<keyword evidence="4 8" id="KW-0312">Gluconeogenesis</keyword>
<dbReference type="InterPro" id="IPR013785">
    <property type="entry name" value="Aldolase_TIM"/>
</dbReference>
<evidence type="ECO:0000256" key="2">
    <source>
        <dbReference type="ARBA" id="ARBA00004939"/>
    </source>
</evidence>
<evidence type="ECO:0000256" key="8">
    <source>
        <dbReference type="HAMAP-Rule" id="MF_00147"/>
    </source>
</evidence>
<dbReference type="UniPathway" id="UPA00138"/>
<keyword evidence="6 8" id="KW-0324">Glycolysis</keyword>
<dbReference type="GO" id="GO:0004807">
    <property type="term" value="F:triose-phosphate isomerase activity"/>
    <property type="evidence" value="ECO:0007669"/>
    <property type="project" value="UniProtKB-UniRule"/>
</dbReference>
<evidence type="ECO:0000313" key="11">
    <source>
        <dbReference type="Proteomes" id="UP000177583"/>
    </source>
</evidence>
<dbReference type="PANTHER" id="PTHR21139">
    <property type="entry name" value="TRIOSEPHOSPHATE ISOMERASE"/>
    <property type="match status" value="1"/>
</dbReference>
<evidence type="ECO:0000256" key="7">
    <source>
        <dbReference type="ARBA" id="ARBA00023235"/>
    </source>
</evidence>
<dbReference type="UniPathway" id="UPA00109">
    <property type="reaction ID" value="UER00189"/>
</dbReference>
<dbReference type="FunFam" id="3.20.20.70:FF:000016">
    <property type="entry name" value="Triosephosphate isomerase"/>
    <property type="match status" value="1"/>
</dbReference>
<comment type="pathway">
    <text evidence="8 9">Carbohydrate biosynthesis; gluconeogenesis.</text>
</comment>
<comment type="subunit">
    <text evidence="8 9">Homodimer.</text>
</comment>
<feature type="binding site" evidence="8">
    <location>
        <position position="174"/>
    </location>
    <ligand>
        <name>substrate</name>
    </ligand>
</feature>
<evidence type="ECO:0000256" key="5">
    <source>
        <dbReference type="ARBA" id="ARBA00022490"/>
    </source>
</evidence>
<sequence length="251" mass="26614">MARKKIIAGNWKMNLLPKEAWELVDGLKEGLVIKPLVEMVVLPQTGLLSLVGELLQDSVISLGAQTSSKYRNGAHTGDGSPDLLRALGCRYALSGHSERRQDHGESDLEVAEQALSQIAAGLKSIVCVGESLSEREAGSYKEKIAAQVKALYSTVPKELMGELVLAYEPIWAIGTGKTASPEQAEEVHSFIRSQIAALAGEAVANLTPLLYGGSAKADNAASLMGKPNIDGLLVGGASLKSDEFLKIYQAS</sequence>
<keyword evidence="5 8" id="KW-0963">Cytoplasm</keyword>
<comment type="pathway">
    <text evidence="2">Carbohydrate metabolism; erythritol degradation.</text>
</comment>
<dbReference type="Gene3D" id="3.20.20.70">
    <property type="entry name" value="Aldolase class I"/>
    <property type="match status" value="1"/>
</dbReference>
<keyword evidence="7 8" id="KW-0413">Isomerase</keyword>
<evidence type="ECO:0000256" key="6">
    <source>
        <dbReference type="ARBA" id="ARBA00023152"/>
    </source>
</evidence>
<dbReference type="InterPro" id="IPR020861">
    <property type="entry name" value="Triosephosphate_isomerase_AS"/>
</dbReference>
<dbReference type="CDD" id="cd00311">
    <property type="entry name" value="TIM"/>
    <property type="match status" value="1"/>
</dbReference>
<dbReference type="PROSITE" id="PS00171">
    <property type="entry name" value="TIM_1"/>
    <property type="match status" value="1"/>
</dbReference>
<evidence type="ECO:0000256" key="3">
    <source>
        <dbReference type="ARBA" id="ARBA00007422"/>
    </source>
</evidence>
<protein>
    <recommendedName>
        <fullName evidence="8 9">Triosephosphate isomerase</fullName>
        <shortName evidence="8">TIM</shortName>
        <shortName evidence="8">TPI</shortName>
        <ecNumber evidence="8 9">5.3.1.1</ecNumber>
    </recommendedName>
    <alternativeName>
        <fullName evidence="8">Triose-phosphate isomerase</fullName>
    </alternativeName>
</protein>
<feature type="active site" description="Proton acceptor" evidence="8">
    <location>
        <position position="168"/>
    </location>
</feature>
<proteinExistence type="inferred from homology"/>
<dbReference type="SUPFAM" id="SSF51351">
    <property type="entry name" value="Triosephosphate isomerase (TIM)"/>
    <property type="match status" value="1"/>
</dbReference>
<accession>A0A1F6H112</accession>
<dbReference type="GO" id="GO:0019563">
    <property type="term" value="P:glycerol catabolic process"/>
    <property type="evidence" value="ECO:0007669"/>
    <property type="project" value="TreeGrafter"/>
</dbReference>
<evidence type="ECO:0000256" key="4">
    <source>
        <dbReference type="ARBA" id="ARBA00022432"/>
    </source>
</evidence>
<dbReference type="GO" id="GO:0006096">
    <property type="term" value="P:glycolytic process"/>
    <property type="evidence" value="ECO:0007669"/>
    <property type="project" value="UniProtKB-UniRule"/>
</dbReference>